<comment type="caution">
    <text evidence="12">The sequence shown here is derived from an EMBL/GenBank/DDBJ whole genome shotgun (WGS) entry which is preliminary data.</text>
</comment>
<keyword evidence="9" id="KW-0297">G-protein coupled receptor</keyword>
<feature type="domain" description="G-protein coupled receptors family 1 profile" evidence="11">
    <location>
        <begin position="43"/>
        <end position="294"/>
    </location>
</feature>
<dbReference type="PRINTS" id="PR00237">
    <property type="entry name" value="GPCRRHODOPSN"/>
</dbReference>
<feature type="transmembrane region" description="Helical" evidence="10">
    <location>
        <begin position="240"/>
        <end position="264"/>
    </location>
</feature>
<name>A0AAV3B3K9_PYXAD</name>
<evidence type="ECO:0000256" key="2">
    <source>
        <dbReference type="ARBA" id="ARBA00004141"/>
    </source>
</evidence>
<sequence length="314" mass="35234">MFCTSEKYLRFVTFTLLGVPGFESFHSLISAPFFIMFVCSVIGNPLIVYIILSDRGLHAPMYVFLSLMAITDFMLSLCVAPQMLAIFWLNSRVVHFSRCVIQMFFVHFLSYMESGVLVAMAFDRYVAICQPLRYSIILPGPVITRIGLVLALRGVLMVTPCVYLVARLPYCGHGVLSKSYCDHMSIAMASCGNYTINSIYGLTQLILAFAFDISAITLSYIFIIKAVLKLQSKEARSKAFGTCSSHVCVISFFYIPGGFTVVAYRFGKNIPPSIHSLLSLAYLQMPPMMNPLVYGVRTSQIRDHARKLIYKIKM</sequence>
<dbReference type="AlphaFoldDB" id="A0AAV3B3K9"/>
<dbReference type="FunFam" id="1.20.1070.10:FF:000006">
    <property type="entry name" value="Olfactory receptor"/>
    <property type="match status" value="1"/>
</dbReference>
<feature type="transmembrane region" description="Helical" evidence="10">
    <location>
        <begin position="142"/>
        <end position="166"/>
    </location>
</feature>
<evidence type="ECO:0000256" key="5">
    <source>
        <dbReference type="ARBA" id="ARBA00022725"/>
    </source>
</evidence>
<dbReference type="InterPro" id="IPR017452">
    <property type="entry name" value="GPCR_Rhodpsn_7TM"/>
</dbReference>
<dbReference type="Pfam" id="PF13853">
    <property type="entry name" value="7tm_4"/>
    <property type="match status" value="1"/>
</dbReference>
<dbReference type="PANTHER" id="PTHR26450">
    <property type="entry name" value="OLFACTORY RECEPTOR 56B1-RELATED"/>
    <property type="match status" value="1"/>
</dbReference>
<dbReference type="SUPFAM" id="SSF81321">
    <property type="entry name" value="Family A G protein-coupled receptor-like"/>
    <property type="match status" value="1"/>
</dbReference>
<keyword evidence="7 10" id="KW-0472">Membrane</keyword>
<evidence type="ECO:0000256" key="8">
    <source>
        <dbReference type="ARBA" id="ARBA00023224"/>
    </source>
</evidence>
<feature type="transmembrane region" description="Helical" evidence="10">
    <location>
        <begin position="64"/>
        <end position="89"/>
    </location>
</feature>
<feature type="transmembrane region" description="Helical" evidence="10">
    <location>
        <begin position="101"/>
        <end position="122"/>
    </location>
</feature>
<dbReference type="PANTHER" id="PTHR26450:SF87">
    <property type="entry name" value="OLFACTORY RECEPTOR 51F2"/>
    <property type="match status" value="1"/>
</dbReference>
<feature type="transmembrane region" description="Helical" evidence="10">
    <location>
        <begin position="276"/>
        <end position="296"/>
    </location>
</feature>
<dbReference type="Proteomes" id="UP001181693">
    <property type="component" value="Unassembled WGS sequence"/>
</dbReference>
<evidence type="ECO:0000256" key="1">
    <source>
        <dbReference type="ARBA" id="ARBA00002936"/>
    </source>
</evidence>
<keyword evidence="6 10" id="KW-1133">Transmembrane helix</keyword>
<dbReference type="InterPro" id="IPR050402">
    <property type="entry name" value="OR51/52/56-like"/>
</dbReference>
<dbReference type="GO" id="GO:0005886">
    <property type="term" value="C:plasma membrane"/>
    <property type="evidence" value="ECO:0007669"/>
    <property type="project" value="UniProtKB-SubCell"/>
</dbReference>
<dbReference type="GO" id="GO:0004984">
    <property type="term" value="F:olfactory receptor activity"/>
    <property type="evidence" value="ECO:0007669"/>
    <property type="project" value="InterPro"/>
</dbReference>
<dbReference type="PRINTS" id="PR00245">
    <property type="entry name" value="OLFACTORYR"/>
</dbReference>
<evidence type="ECO:0000256" key="3">
    <source>
        <dbReference type="ARBA" id="ARBA00022606"/>
    </source>
</evidence>
<dbReference type="InterPro" id="IPR000276">
    <property type="entry name" value="GPCR_Rhodpsn"/>
</dbReference>
<keyword evidence="8 9" id="KW-0807">Transducer</keyword>
<comment type="function">
    <text evidence="1">Odorant receptor.</text>
</comment>
<keyword evidence="4 9" id="KW-0812">Transmembrane</keyword>
<keyword evidence="3 10" id="KW-0716">Sensory transduction</keyword>
<dbReference type="EMBL" id="DYDO01000001">
    <property type="protein sequence ID" value="DBA32210.1"/>
    <property type="molecule type" value="Genomic_DNA"/>
</dbReference>
<keyword evidence="13" id="KW-1185">Reference proteome</keyword>
<dbReference type="GO" id="GO:0004930">
    <property type="term" value="F:G protein-coupled receptor activity"/>
    <property type="evidence" value="ECO:0007669"/>
    <property type="project" value="UniProtKB-KW"/>
</dbReference>
<evidence type="ECO:0000313" key="13">
    <source>
        <dbReference type="Proteomes" id="UP001181693"/>
    </source>
</evidence>
<keyword evidence="10" id="KW-1003">Cell membrane</keyword>
<evidence type="ECO:0000256" key="7">
    <source>
        <dbReference type="ARBA" id="ARBA00023136"/>
    </source>
</evidence>
<proteinExistence type="inferred from homology"/>
<feature type="transmembrane region" description="Helical" evidence="10">
    <location>
        <begin position="29"/>
        <end position="52"/>
    </location>
</feature>
<evidence type="ECO:0000256" key="10">
    <source>
        <dbReference type="RuleBase" id="RU363047"/>
    </source>
</evidence>
<keyword evidence="5 10" id="KW-0552">Olfaction</keyword>
<dbReference type="PROSITE" id="PS50262">
    <property type="entry name" value="G_PROTEIN_RECEP_F1_2"/>
    <property type="match status" value="1"/>
</dbReference>
<reference evidence="12" key="1">
    <citation type="thesis" date="2020" institute="ProQuest LLC" country="789 East Eisenhower Parkway, Ann Arbor, MI, USA">
        <title>Comparative Genomics and Chromosome Evolution.</title>
        <authorList>
            <person name="Mudd A.B."/>
        </authorList>
    </citation>
    <scope>NUCLEOTIDE SEQUENCE</scope>
    <source>
        <strain evidence="12">1538</strain>
        <tissue evidence="12">Blood</tissue>
    </source>
</reference>
<evidence type="ECO:0000313" key="12">
    <source>
        <dbReference type="EMBL" id="DBA32210.1"/>
    </source>
</evidence>
<keyword evidence="9" id="KW-0675">Receptor</keyword>
<comment type="similarity">
    <text evidence="9">Belongs to the G-protein coupled receptor 1 family.</text>
</comment>
<dbReference type="InterPro" id="IPR000725">
    <property type="entry name" value="Olfact_rcpt"/>
</dbReference>
<evidence type="ECO:0000256" key="4">
    <source>
        <dbReference type="ARBA" id="ARBA00022692"/>
    </source>
</evidence>
<evidence type="ECO:0000259" key="11">
    <source>
        <dbReference type="PROSITE" id="PS50262"/>
    </source>
</evidence>
<accession>A0AAV3B3K9</accession>
<dbReference type="PROSITE" id="PS00237">
    <property type="entry name" value="G_PROTEIN_RECEP_F1_1"/>
    <property type="match status" value="1"/>
</dbReference>
<evidence type="ECO:0000256" key="6">
    <source>
        <dbReference type="ARBA" id="ARBA00022989"/>
    </source>
</evidence>
<gene>
    <name evidence="12" type="ORF">GDO54_000019</name>
</gene>
<organism evidence="12 13">
    <name type="scientific">Pyxicephalus adspersus</name>
    <name type="common">African bullfrog</name>
    <dbReference type="NCBI Taxonomy" id="30357"/>
    <lineage>
        <taxon>Eukaryota</taxon>
        <taxon>Metazoa</taxon>
        <taxon>Chordata</taxon>
        <taxon>Craniata</taxon>
        <taxon>Vertebrata</taxon>
        <taxon>Euteleostomi</taxon>
        <taxon>Amphibia</taxon>
        <taxon>Batrachia</taxon>
        <taxon>Anura</taxon>
        <taxon>Neobatrachia</taxon>
        <taxon>Ranoidea</taxon>
        <taxon>Pyxicephalidae</taxon>
        <taxon>Pyxicephalinae</taxon>
        <taxon>Pyxicephalus</taxon>
    </lineage>
</organism>
<dbReference type="Gene3D" id="1.20.1070.10">
    <property type="entry name" value="Rhodopsin 7-helix transmembrane proteins"/>
    <property type="match status" value="1"/>
</dbReference>
<comment type="subcellular location">
    <subcellularLocation>
        <location evidence="10">Cell membrane</location>
        <topology evidence="10">Multi-pass membrane protein</topology>
    </subcellularLocation>
    <subcellularLocation>
        <location evidence="2">Membrane</location>
        <topology evidence="2">Multi-pass membrane protein</topology>
    </subcellularLocation>
</comment>
<protein>
    <recommendedName>
        <fullName evidence="10">Olfactory receptor</fullName>
    </recommendedName>
</protein>
<evidence type="ECO:0000256" key="9">
    <source>
        <dbReference type="RuleBase" id="RU000688"/>
    </source>
</evidence>
<feature type="transmembrane region" description="Helical" evidence="10">
    <location>
        <begin position="205"/>
        <end position="228"/>
    </location>
</feature>